<dbReference type="AlphaFoldDB" id="A0A518RJD9"/>
<evidence type="ECO:0000256" key="3">
    <source>
        <dbReference type="SAM" id="MobiDB-lite"/>
    </source>
</evidence>
<dbReference type="PANTHER" id="PTHR37944:SF1">
    <property type="entry name" value="PORIN B"/>
    <property type="match status" value="1"/>
</dbReference>
<organism evidence="4 5">
    <name type="scientific">Sphingomonas suaedae</name>
    <dbReference type="NCBI Taxonomy" id="2599297"/>
    <lineage>
        <taxon>Bacteria</taxon>
        <taxon>Pseudomonadati</taxon>
        <taxon>Pseudomonadota</taxon>
        <taxon>Alphaproteobacteria</taxon>
        <taxon>Sphingomonadales</taxon>
        <taxon>Sphingomonadaceae</taxon>
        <taxon>Sphingomonas</taxon>
    </lineage>
</organism>
<evidence type="ECO:0000256" key="1">
    <source>
        <dbReference type="ARBA" id="ARBA00008769"/>
    </source>
</evidence>
<dbReference type="OrthoDB" id="177316at2"/>
<dbReference type="GO" id="GO:0008643">
    <property type="term" value="P:carbohydrate transport"/>
    <property type="evidence" value="ECO:0007669"/>
    <property type="project" value="InterPro"/>
</dbReference>
<dbReference type="KEGG" id="ssua:FPZ54_17030"/>
<comment type="similarity">
    <text evidence="1 2">Belongs to the OprB family.</text>
</comment>
<dbReference type="InterPro" id="IPR038673">
    <property type="entry name" value="OprB_sf"/>
</dbReference>
<dbReference type="Proteomes" id="UP000318055">
    <property type="component" value="Chromosome"/>
</dbReference>
<evidence type="ECO:0000256" key="2">
    <source>
        <dbReference type="RuleBase" id="RU363072"/>
    </source>
</evidence>
<keyword evidence="5" id="KW-1185">Reference proteome</keyword>
<dbReference type="Gene3D" id="2.40.160.180">
    <property type="entry name" value="Carbohydrate-selective porin OprB"/>
    <property type="match status" value="1"/>
</dbReference>
<dbReference type="PANTHER" id="PTHR37944">
    <property type="entry name" value="PORIN B"/>
    <property type="match status" value="1"/>
</dbReference>
<name>A0A518RJD9_9SPHN</name>
<evidence type="ECO:0000313" key="4">
    <source>
        <dbReference type="EMBL" id="QDX27540.1"/>
    </source>
</evidence>
<reference evidence="4 5" key="1">
    <citation type="submission" date="2019-07" db="EMBL/GenBank/DDBJ databases">
        <title>Sphingomonas alkalisoli sp. nov., isolated from rhizosphere soil of Suaedae salsa.</title>
        <authorList>
            <person name="Zhang H."/>
            <person name="Xu L."/>
            <person name="Zhang J.-X."/>
            <person name="Sun J.-Q."/>
        </authorList>
    </citation>
    <scope>NUCLEOTIDE SEQUENCE [LARGE SCALE GENOMIC DNA]</scope>
    <source>
        <strain evidence="4 5">XS-10</strain>
    </source>
</reference>
<evidence type="ECO:0000313" key="5">
    <source>
        <dbReference type="Proteomes" id="UP000318055"/>
    </source>
</evidence>
<dbReference type="EMBL" id="CP042239">
    <property type="protein sequence ID" value="QDX27540.1"/>
    <property type="molecule type" value="Genomic_DNA"/>
</dbReference>
<dbReference type="GO" id="GO:0016020">
    <property type="term" value="C:membrane"/>
    <property type="evidence" value="ECO:0007669"/>
    <property type="project" value="InterPro"/>
</dbReference>
<dbReference type="InterPro" id="IPR052932">
    <property type="entry name" value="OprB_Porin"/>
</dbReference>
<protein>
    <submittedName>
        <fullName evidence="4">Carbohydrate porin</fullName>
    </submittedName>
</protein>
<dbReference type="RefSeq" id="WP_145849015.1">
    <property type="nucleotide sequence ID" value="NZ_CP042239.1"/>
</dbReference>
<proteinExistence type="inferred from homology"/>
<dbReference type="InterPro" id="IPR007049">
    <property type="entry name" value="Carb-sel_porin_OprB"/>
</dbReference>
<accession>A0A518RJD9</accession>
<dbReference type="Pfam" id="PF04966">
    <property type="entry name" value="OprB"/>
    <property type="match status" value="1"/>
</dbReference>
<dbReference type="GO" id="GO:0015288">
    <property type="term" value="F:porin activity"/>
    <property type="evidence" value="ECO:0007669"/>
    <property type="project" value="InterPro"/>
</dbReference>
<gene>
    <name evidence="4" type="ORF">FPZ54_17030</name>
</gene>
<feature type="region of interest" description="Disordered" evidence="3">
    <location>
        <begin position="14"/>
        <end position="35"/>
    </location>
</feature>
<sequence>MLLPLLALTAFEAPRDESERQTHTHRELPAKEGGDDKPWNFEVVYTAELMGNAAGGVERGARYLDNLDIVFDADLERMVGWTGAQLWLYGLYNNGNSISDLVGDAQAVSNIETGTRAIRLYEAWIDQKFGDVASLRVGLYDLNSEFDALDASGLFVSSPHGIGTDFAQSGQNGPSIFPSTSLAARVMFAPAEGWAVRAAVLDGVPGDPNRPARTAVKLGKGDGALLVGEVEAPLAGGKLLLGHWRYTAPFERTDGAGTETGNAGTYIRAELPLAKRDDGTLDAFIRAGTASARFNMFDRFASAGLTFTGWLPGREEDAFGVAIAAAFTAEPYRRATGAAGSEVAVELSYRAQLSPWLAVQPNVHYVRRPSADPGVDDALVLGVRTEWSLHELLN</sequence>